<name>R4KB48_9FIRM</name>
<dbReference type="HOGENOM" id="CLU_908294_0_0_9"/>
<accession>R4KB48</accession>
<keyword evidence="3 4" id="KW-0732">Signal</keyword>
<feature type="chain" id="PRO_5004374615" evidence="4">
    <location>
        <begin position="27"/>
        <end position="335"/>
    </location>
</feature>
<dbReference type="Proteomes" id="UP000013520">
    <property type="component" value="Chromosome"/>
</dbReference>
<dbReference type="GO" id="GO:0042597">
    <property type="term" value="C:periplasmic space"/>
    <property type="evidence" value="ECO:0007669"/>
    <property type="project" value="UniProtKB-SubCell"/>
</dbReference>
<comment type="similarity">
    <text evidence="2">Belongs to the bacterial solute-binding protein SsuA/TauA family.</text>
</comment>
<evidence type="ECO:0000313" key="5">
    <source>
        <dbReference type="EMBL" id="AGL00403.1"/>
    </source>
</evidence>
<dbReference type="PROSITE" id="PS51257">
    <property type="entry name" value="PROKAR_LIPOPROTEIN"/>
    <property type="match status" value="1"/>
</dbReference>
<evidence type="ECO:0000256" key="4">
    <source>
        <dbReference type="SAM" id="SignalP"/>
    </source>
</evidence>
<dbReference type="SUPFAM" id="SSF53850">
    <property type="entry name" value="Periplasmic binding protein-like II"/>
    <property type="match status" value="1"/>
</dbReference>
<dbReference type="Gene3D" id="3.40.190.10">
    <property type="entry name" value="Periplasmic binding protein-like II"/>
    <property type="match status" value="2"/>
</dbReference>
<dbReference type="PANTHER" id="PTHR30024:SF47">
    <property type="entry name" value="TAURINE-BINDING PERIPLASMIC PROTEIN"/>
    <property type="match status" value="1"/>
</dbReference>
<organism evidence="5 6">
    <name type="scientific">Desulfoscipio gibsoniae DSM 7213</name>
    <dbReference type="NCBI Taxonomy" id="767817"/>
    <lineage>
        <taxon>Bacteria</taxon>
        <taxon>Bacillati</taxon>
        <taxon>Bacillota</taxon>
        <taxon>Clostridia</taxon>
        <taxon>Eubacteriales</taxon>
        <taxon>Desulfallaceae</taxon>
        <taxon>Desulfoscipio</taxon>
    </lineage>
</organism>
<dbReference type="AlphaFoldDB" id="R4KB48"/>
<sequence length="335" mass="36258">MIKKLVILVIFSACLLILGGCNQAPATQDTGVNLNVAVEYTDHAAAFYFAQGKGLFEDAGFSVEDVNVYASGVGVAAAFTKGGFDVSYMCLVPAIYTYANGGVPIKIISGTHKDGYGLVVNASKIKDLRDLEKDDIKIANGPKGTTTDFIQMLLLEKENLNAKKVLANTVRMNGAKQLMALRNGQVDAVFVPEHFAAMAASFPGMKMLASSRDICPDMQGSVMVVTEDFLEKHPEAVENLKEINKKSIDLINTYPQEAALIIAQNLNINQSKVKEETKSPQANLEVTPELVAKSMTNLRSTPEISQQDVQTIINKMHALGYITKSFDAGEIMSVN</sequence>
<evidence type="ECO:0000256" key="2">
    <source>
        <dbReference type="ARBA" id="ARBA00010742"/>
    </source>
</evidence>
<evidence type="ECO:0000313" key="6">
    <source>
        <dbReference type="Proteomes" id="UP000013520"/>
    </source>
</evidence>
<feature type="signal peptide" evidence="4">
    <location>
        <begin position="1"/>
        <end position="26"/>
    </location>
</feature>
<dbReference type="KEGG" id="dgi:Desgi_0854"/>
<protein>
    <submittedName>
        <fullName evidence="5">ABC-type nitrate/sulfonate/bicarbonate transport system, periplasmic component</fullName>
    </submittedName>
</protein>
<gene>
    <name evidence="5" type="ORF">Desgi_0854</name>
</gene>
<dbReference type="eggNOG" id="COG0715">
    <property type="taxonomic scope" value="Bacteria"/>
</dbReference>
<dbReference type="OrthoDB" id="9802202at2"/>
<reference evidence="5 6" key="1">
    <citation type="submission" date="2012-01" db="EMBL/GenBank/DDBJ databases">
        <title>Complete sequence of Desulfotomaculum gibsoniae DSM 7213.</title>
        <authorList>
            <consortium name="US DOE Joint Genome Institute"/>
            <person name="Lucas S."/>
            <person name="Han J."/>
            <person name="Lapidus A."/>
            <person name="Cheng J.-F."/>
            <person name="Goodwin L."/>
            <person name="Pitluck S."/>
            <person name="Peters L."/>
            <person name="Ovchinnikova G."/>
            <person name="Teshima H."/>
            <person name="Detter J.C."/>
            <person name="Han C."/>
            <person name="Tapia R."/>
            <person name="Land M."/>
            <person name="Hauser L."/>
            <person name="Kyrpides N."/>
            <person name="Ivanova N."/>
            <person name="Pagani I."/>
            <person name="Parshina S."/>
            <person name="Plugge C."/>
            <person name="Muyzer G."/>
            <person name="Kuever J."/>
            <person name="Ivanova A."/>
            <person name="Nazina T."/>
            <person name="Klenk H.-P."/>
            <person name="Brambilla E."/>
            <person name="Spring S."/>
            <person name="Stams A.F."/>
            <person name="Woyke T."/>
        </authorList>
    </citation>
    <scope>NUCLEOTIDE SEQUENCE [LARGE SCALE GENOMIC DNA]</scope>
    <source>
        <strain evidence="5 6">DSM 7213</strain>
    </source>
</reference>
<comment type="subcellular location">
    <subcellularLocation>
        <location evidence="1">Periplasm</location>
    </subcellularLocation>
</comment>
<dbReference type="Pfam" id="PF13379">
    <property type="entry name" value="NMT1_2"/>
    <property type="match status" value="1"/>
</dbReference>
<proteinExistence type="inferred from homology"/>
<dbReference type="STRING" id="767817.Desgi_0854"/>
<evidence type="ECO:0000256" key="1">
    <source>
        <dbReference type="ARBA" id="ARBA00004418"/>
    </source>
</evidence>
<dbReference type="PANTHER" id="PTHR30024">
    <property type="entry name" value="ALIPHATIC SULFONATES-BINDING PROTEIN-RELATED"/>
    <property type="match status" value="1"/>
</dbReference>
<evidence type="ECO:0000256" key="3">
    <source>
        <dbReference type="ARBA" id="ARBA00022729"/>
    </source>
</evidence>
<dbReference type="RefSeq" id="WP_006521057.1">
    <property type="nucleotide sequence ID" value="NC_021184.1"/>
</dbReference>
<dbReference type="EMBL" id="CP003273">
    <property type="protein sequence ID" value="AGL00403.1"/>
    <property type="molecule type" value="Genomic_DNA"/>
</dbReference>
<keyword evidence="6" id="KW-1185">Reference proteome</keyword>